<feature type="transmembrane region" description="Helical" evidence="1">
    <location>
        <begin position="92"/>
        <end position="120"/>
    </location>
</feature>
<dbReference type="AlphaFoldDB" id="A0A0A3YYK1"/>
<feature type="transmembrane region" description="Helical" evidence="1">
    <location>
        <begin position="21"/>
        <end position="40"/>
    </location>
</feature>
<protein>
    <submittedName>
        <fullName evidence="3">Tricarboxylate transporter</fullName>
    </submittedName>
</protein>
<feature type="transmembrane region" description="Helical" evidence="1">
    <location>
        <begin position="126"/>
        <end position="146"/>
    </location>
</feature>
<organism evidence="3 4">
    <name type="scientific">Bradyrhizobium japonicum</name>
    <dbReference type="NCBI Taxonomy" id="375"/>
    <lineage>
        <taxon>Bacteria</taxon>
        <taxon>Pseudomonadati</taxon>
        <taxon>Pseudomonadota</taxon>
        <taxon>Alphaproteobacteria</taxon>
        <taxon>Hyphomicrobiales</taxon>
        <taxon>Nitrobacteraceae</taxon>
        <taxon>Bradyrhizobium</taxon>
    </lineage>
</organism>
<dbReference type="Pfam" id="PF07331">
    <property type="entry name" value="TctB"/>
    <property type="match status" value="1"/>
</dbReference>
<accession>A0A0A3YYK1</accession>
<proteinExistence type="predicted"/>
<keyword evidence="1" id="KW-0472">Membrane</keyword>
<sequence>MTERSGSDSGPAHKTLEIGMALLIGVFGLVVIFGSIKAGINWGAEGPRAGFFPFYVGAAIVGASAINLWSAQREDDGRLFAEWGQLRQVMSVVVPTAIYVGSMPFIGLYVASMVFIAWFMRWLGGYRWLTVAAVAIGMPVVTYLVFERWFLVPLPKGPLEEWLGL</sequence>
<dbReference type="InterPro" id="IPR009936">
    <property type="entry name" value="DUF1468"/>
</dbReference>
<comment type="caution">
    <text evidence="3">The sequence shown here is derived from an EMBL/GenBank/DDBJ whole genome shotgun (WGS) entry which is preliminary data.</text>
</comment>
<gene>
    <name evidence="3" type="ORF">MA20_15120</name>
</gene>
<evidence type="ECO:0000313" key="4">
    <source>
        <dbReference type="Proteomes" id="UP000030377"/>
    </source>
</evidence>
<keyword evidence="1" id="KW-0812">Transmembrane</keyword>
<feature type="domain" description="DUF1468" evidence="2">
    <location>
        <begin position="21"/>
        <end position="155"/>
    </location>
</feature>
<dbReference type="eggNOG" id="ENOG5032FF5">
    <property type="taxonomic scope" value="Bacteria"/>
</dbReference>
<reference evidence="3 4" key="1">
    <citation type="submission" date="2014-09" db="EMBL/GenBank/DDBJ databases">
        <title>Draft genome of Bradyrhizobium japonicum Is-34.</title>
        <authorList>
            <person name="Tsurumaru H."/>
            <person name="Yamakawa T."/>
            <person name="Hashimoto S."/>
            <person name="Okizaki K."/>
            <person name="Kanesaki Y."/>
            <person name="Yoshikawa H."/>
            <person name="Yajima S."/>
        </authorList>
    </citation>
    <scope>NUCLEOTIDE SEQUENCE [LARGE SCALE GENOMIC DNA]</scope>
    <source>
        <strain evidence="3 4">Is-34</strain>
    </source>
</reference>
<feature type="transmembrane region" description="Helical" evidence="1">
    <location>
        <begin position="52"/>
        <end position="71"/>
    </location>
</feature>
<evidence type="ECO:0000313" key="3">
    <source>
        <dbReference type="EMBL" id="KGT78723.1"/>
    </source>
</evidence>
<dbReference type="EMBL" id="JRPN01000014">
    <property type="protein sequence ID" value="KGT78723.1"/>
    <property type="molecule type" value="Genomic_DNA"/>
</dbReference>
<keyword evidence="1" id="KW-1133">Transmembrane helix</keyword>
<evidence type="ECO:0000259" key="2">
    <source>
        <dbReference type="Pfam" id="PF07331"/>
    </source>
</evidence>
<dbReference type="Proteomes" id="UP000030377">
    <property type="component" value="Unassembled WGS sequence"/>
</dbReference>
<evidence type="ECO:0000256" key="1">
    <source>
        <dbReference type="SAM" id="Phobius"/>
    </source>
</evidence>
<name>A0A0A3YYK1_BRAJP</name>
<dbReference type="RefSeq" id="WP_028155569.1">
    <property type="nucleotide sequence ID" value="NZ_JANUDC010000001.1"/>
</dbReference>